<evidence type="ECO:0000313" key="1">
    <source>
        <dbReference type="EMBL" id="GFY74952.1"/>
    </source>
</evidence>
<evidence type="ECO:0000313" key="2">
    <source>
        <dbReference type="Proteomes" id="UP000886998"/>
    </source>
</evidence>
<sequence length="72" mass="8474">MYKTELQGWKLWTQTTVIFYSKCSQKFQELSYLWISIHLSAIQLLDAAYTIPVVSQRLLFISCKHKCFAILV</sequence>
<reference evidence="1" key="1">
    <citation type="submission" date="2020-08" db="EMBL/GenBank/DDBJ databases">
        <title>Multicomponent nature underlies the extraordinary mechanical properties of spider dragline silk.</title>
        <authorList>
            <person name="Kono N."/>
            <person name="Nakamura H."/>
            <person name="Mori M."/>
            <person name="Yoshida Y."/>
            <person name="Ohtoshi R."/>
            <person name="Malay A.D."/>
            <person name="Moran D.A.P."/>
            <person name="Tomita M."/>
            <person name="Numata K."/>
            <person name="Arakawa K."/>
        </authorList>
    </citation>
    <scope>NUCLEOTIDE SEQUENCE</scope>
</reference>
<dbReference type="EMBL" id="BMAV01021048">
    <property type="protein sequence ID" value="GFY74952.1"/>
    <property type="molecule type" value="Genomic_DNA"/>
</dbReference>
<protein>
    <submittedName>
        <fullName evidence="1">Uncharacterized protein</fullName>
    </submittedName>
</protein>
<proteinExistence type="predicted"/>
<gene>
    <name evidence="1" type="ORF">TNIN_388371</name>
</gene>
<dbReference type="AlphaFoldDB" id="A0A8X6YN62"/>
<accession>A0A8X6YN62</accession>
<comment type="caution">
    <text evidence="1">The sequence shown here is derived from an EMBL/GenBank/DDBJ whole genome shotgun (WGS) entry which is preliminary data.</text>
</comment>
<organism evidence="1 2">
    <name type="scientific">Trichonephila inaurata madagascariensis</name>
    <dbReference type="NCBI Taxonomy" id="2747483"/>
    <lineage>
        <taxon>Eukaryota</taxon>
        <taxon>Metazoa</taxon>
        <taxon>Ecdysozoa</taxon>
        <taxon>Arthropoda</taxon>
        <taxon>Chelicerata</taxon>
        <taxon>Arachnida</taxon>
        <taxon>Araneae</taxon>
        <taxon>Araneomorphae</taxon>
        <taxon>Entelegynae</taxon>
        <taxon>Araneoidea</taxon>
        <taxon>Nephilidae</taxon>
        <taxon>Trichonephila</taxon>
        <taxon>Trichonephila inaurata</taxon>
    </lineage>
</organism>
<name>A0A8X6YN62_9ARAC</name>
<dbReference type="Proteomes" id="UP000886998">
    <property type="component" value="Unassembled WGS sequence"/>
</dbReference>
<keyword evidence="2" id="KW-1185">Reference proteome</keyword>